<name>A0A219YCI0_9CAUD</name>
<sequence length="77" mass="8756">MIEAGKRYKIVKPVSSRHIVDVGDVIEISNVSWIGVHSYDISLNDNGEPYNSILQLEGPYNQTQYFEMVEQALVEVE</sequence>
<accession>A0A219YCI0</accession>
<reference evidence="1 2" key="1">
    <citation type="journal article" date="2017" name="Sci. Rep.">
        <title>Characterization and diversity of phages infecting Aeromonas salmonicida subsp. salmonicida.</title>
        <authorList>
            <person name="Vincent A.T."/>
            <person name="Paquet V.E."/>
            <person name="Bernatchez A."/>
            <person name="Tremblay D.M."/>
            <person name="Moineau S."/>
            <person name="Charette S.J."/>
        </authorList>
    </citation>
    <scope>NUCLEOTIDE SEQUENCE [LARGE SCALE GENOMIC DNA]</scope>
</reference>
<protein>
    <submittedName>
        <fullName evidence="1">Uncharacterized protein</fullName>
    </submittedName>
</protein>
<evidence type="ECO:0000313" key="1">
    <source>
        <dbReference type="EMBL" id="APU01724.1"/>
    </source>
</evidence>
<evidence type="ECO:0000313" key="2">
    <source>
        <dbReference type="Proteomes" id="UP000225215"/>
    </source>
</evidence>
<organism evidence="1 2">
    <name type="scientific">Aeromonas phage 65.2</name>
    <dbReference type="NCBI Taxonomy" id="1932896"/>
    <lineage>
        <taxon>Viruses</taxon>
        <taxon>Duplodnaviria</taxon>
        <taxon>Heunggongvirae</taxon>
        <taxon>Uroviricota</taxon>
        <taxon>Caudoviricetes</taxon>
        <taxon>Pantevenvirales</taxon>
        <taxon>Straboviridae</taxon>
        <taxon>Emmerichvirinae</taxon>
        <taxon>Ishigurovirus</taxon>
        <taxon>Ishigurovirus osborne</taxon>
    </lineage>
</organism>
<dbReference type="Proteomes" id="UP000225215">
    <property type="component" value="Segment"/>
</dbReference>
<dbReference type="EMBL" id="KY290955">
    <property type="protein sequence ID" value="APU01724.1"/>
    <property type="molecule type" value="Genomic_DNA"/>
</dbReference>
<proteinExistence type="predicted"/>